<dbReference type="FunFam" id="3.40.50.2000:FF:000119">
    <property type="entry name" value="Glycosyl transferase group 1"/>
    <property type="match status" value="1"/>
</dbReference>
<accession>A0A1G1ZLZ3</accession>
<feature type="domain" description="Glycosyl transferase family 1" evidence="2">
    <location>
        <begin position="197"/>
        <end position="352"/>
    </location>
</feature>
<dbReference type="SUPFAM" id="SSF53756">
    <property type="entry name" value="UDP-Glycosyltransferase/glycogen phosphorylase"/>
    <property type="match status" value="1"/>
</dbReference>
<dbReference type="InterPro" id="IPR001296">
    <property type="entry name" value="Glyco_trans_1"/>
</dbReference>
<gene>
    <name evidence="4" type="ORF">A3A04_01045</name>
</gene>
<proteinExistence type="predicted"/>
<dbReference type="CDD" id="cd03809">
    <property type="entry name" value="GT4_MtfB-like"/>
    <property type="match status" value="1"/>
</dbReference>
<dbReference type="AlphaFoldDB" id="A0A1G1ZLZ3"/>
<dbReference type="InterPro" id="IPR028098">
    <property type="entry name" value="Glyco_trans_4-like_N"/>
</dbReference>
<dbReference type="Pfam" id="PF13439">
    <property type="entry name" value="Glyco_transf_4"/>
    <property type="match status" value="1"/>
</dbReference>
<evidence type="ECO:0000259" key="3">
    <source>
        <dbReference type="Pfam" id="PF13439"/>
    </source>
</evidence>
<dbReference type="Gene3D" id="3.40.50.2000">
    <property type="entry name" value="Glycogen Phosphorylase B"/>
    <property type="match status" value="2"/>
</dbReference>
<reference evidence="4 5" key="1">
    <citation type="journal article" date="2016" name="Nat. Commun.">
        <title>Thousands of microbial genomes shed light on interconnected biogeochemical processes in an aquifer system.</title>
        <authorList>
            <person name="Anantharaman K."/>
            <person name="Brown C.T."/>
            <person name="Hug L.A."/>
            <person name="Sharon I."/>
            <person name="Castelle C.J."/>
            <person name="Probst A.J."/>
            <person name="Thomas B.C."/>
            <person name="Singh A."/>
            <person name="Wilkins M.J."/>
            <person name="Karaoz U."/>
            <person name="Brodie E.L."/>
            <person name="Williams K.H."/>
            <person name="Hubbard S.S."/>
            <person name="Banfield J.F."/>
        </authorList>
    </citation>
    <scope>NUCLEOTIDE SEQUENCE [LARGE SCALE GENOMIC DNA]</scope>
</reference>
<evidence type="ECO:0000259" key="2">
    <source>
        <dbReference type="Pfam" id="PF00534"/>
    </source>
</evidence>
<name>A0A1G1ZLZ3_9BACT</name>
<evidence type="ECO:0000256" key="1">
    <source>
        <dbReference type="ARBA" id="ARBA00022679"/>
    </source>
</evidence>
<sequence length="376" mass="43925">MRILIDVRVLSRGGFSGIEYYTRSIINNLLRFKREHCYILFYNGLKKAALPHEWIADPLITLHSPRIPNKIFDCAQYIFHRPRIERHSNPDIVISPHINNLTVHVPRILAVHDLSFIHHPYFFSLRHRVWHRMQNIKRQLLSADRVIADSDFTKSDIIRTFNIPEEKVMRIYPGITLPQNGQTPERSSAFFNTHSIRKPYVLYIGTIEPRKNVYSIIKAFEIVKRNKQWRDLQLVLAGSMGWLYGDVLQAHRKSSFYDSIRIVGSISEKQKSFLYEHAEVFVYPSFFEGFGFPPLEAQSYGVPVIASNRASLPEVLHSSALLIDPWRIGECAEALEAVLDNEMFKMKLRKAGLENVKRFSWEKTTKEIMKIVEYRI</sequence>
<dbReference type="PANTHER" id="PTHR46401:SF2">
    <property type="entry name" value="GLYCOSYLTRANSFERASE WBBK-RELATED"/>
    <property type="match status" value="1"/>
</dbReference>
<evidence type="ECO:0000313" key="4">
    <source>
        <dbReference type="EMBL" id="OGY65668.1"/>
    </source>
</evidence>
<comment type="caution">
    <text evidence="4">The sequence shown here is derived from an EMBL/GenBank/DDBJ whole genome shotgun (WGS) entry which is preliminary data.</text>
</comment>
<dbReference type="GO" id="GO:0016757">
    <property type="term" value="F:glycosyltransferase activity"/>
    <property type="evidence" value="ECO:0007669"/>
    <property type="project" value="InterPro"/>
</dbReference>
<feature type="domain" description="Glycosyltransferase subfamily 4-like N-terminal" evidence="3">
    <location>
        <begin position="16"/>
        <end position="176"/>
    </location>
</feature>
<keyword evidence="1" id="KW-0808">Transferase</keyword>
<dbReference type="Pfam" id="PF00534">
    <property type="entry name" value="Glycos_transf_1"/>
    <property type="match status" value="1"/>
</dbReference>
<dbReference type="STRING" id="1798406.A3A04_01045"/>
<dbReference type="EMBL" id="MHJI01000013">
    <property type="protein sequence ID" value="OGY65668.1"/>
    <property type="molecule type" value="Genomic_DNA"/>
</dbReference>
<dbReference type="Proteomes" id="UP000178517">
    <property type="component" value="Unassembled WGS sequence"/>
</dbReference>
<dbReference type="PANTHER" id="PTHR46401">
    <property type="entry name" value="GLYCOSYLTRANSFERASE WBBK-RELATED"/>
    <property type="match status" value="1"/>
</dbReference>
<evidence type="ECO:0000313" key="5">
    <source>
        <dbReference type="Proteomes" id="UP000178517"/>
    </source>
</evidence>
<protein>
    <recommendedName>
        <fullName evidence="6">Glycosyl transferase family 1 domain-containing protein</fullName>
    </recommendedName>
</protein>
<organism evidence="4 5">
    <name type="scientific">Candidatus Harrisonbacteria bacterium RIFCSPLOWO2_01_FULL_40_28</name>
    <dbReference type="NCBI Taxonomy" id="1798406"/>
    <lineage>
        <taxon>Bacteria</taxon>
        <taxon>Candidatus Harrisoniibacteriota</taxon>
    </lineage>
</organism>
<evidence type="ECO:0008006" key="6">
    <source>
        <dbReference type="Google" id="ProtNLM"/>
    </source>
</evidence>